<dbReference type="Proteomes" id="UP001163687">
    <property type="component" value="Chromosome"/>
</dbReference>
<evidence type="ECO:0000256" key="3">
    <source>
        <dbReference type="RuleBase" id="RU003707"/>
    </source>
</evidence>
<dbReference type="RefSeq" id="WP_264841688.1">
    <property type="nucleotide sequence ID" value="NZ_AP025628.1"/>
</dbReference>
<protein>
    <submittedName>
        <fullName evidence="4">Enoyl-CoA hydratase</fullName>
    </submittedName>
</protein>
<name>A0AA35CKK9_9FIRM</name>
<dbReference type="Gene3D" id="1.10.12.10">
    <property type="entry name" value="Lyase 2-enoyl-coa Hydratase, Chain A, domain 2"/>
    <property type="match status" value="1"/>
</dbReference>
<accession>A0AA35CKK9</accession>
<dbReference type="Gene3D" id="3.90.226.10">
    <property type="entry name" value="2-enoyl-CoA Hydratase, Chain A, domain 1"/>
    <property type="match status" value="1"/>
</dbReference>
<proteinExistence type="inferred from homology"/>
<sequence length="259" mass="28622">MSEPELLFERDGPLAIVTFNRPHARNAMTWAMYDGLVAACETVDADPEIRVLILRGAGGKAFVAGTDISQFTSFRTAEDGIEYERRMDRVVSRLESVTKPTIAAIEGYAVGGGAGIALACDLRYCTPESKIGIPIARTLGNCLSMANYARLVDLLGPGRAKEMIFRARLVEAEEARQAGLVNEVVPAERLYEYVRAVALEIAEHAPITIRVTKEAIRRLQAHRRFEGGEDLIAMAYTSEDFREGVTAFLEKRKPVFRGR</sequence>
<evidence type="ECO:0000256" key="2">
    <source>
        <dbReference type="ARBA" id="ARBA00023239"/>
    </source>
</evidence>
<keyword evidence="2" id="KW-0456">Lyase</keyword>
<dbReference type="InterPro" id="IPR001753">
    <property type="entry name" value="Enoyl-CoA_hydra/iso"/>
</dbReference>
<organism evidence="4 5">
    <name type="scientific">Caldinitratiruptor microaerophilus</name>
    <dbReference type="NCBI Taxonomy" id="671077"/>
    <lineage>
        <taxon>Bacteria</taxon>
        <taxon>Bacillati</taxon>
        <taxon>Bacillota</taxon>
        <taxon>Clostridia</taxon>
        <taxon>Eubacteriales</taxon>
        <taxon>Symbiobacteriaceae</taxon>
        <taxon>Caldinitratiruptor</taxon>
    </lineage>
</organism>
<reference evidence="4" key="1">
    <citation type="submission" date="2022-03" db="EMBL/GenBank/DDBJ databases">
        <title>Complete genome sequence of Caldinitratiruptor microaerophilus.</title>
        <authorList>
            <person name="Mukaiyama R."/>
            <person name="Nishiyama T."/>
            <person name="Ueda K."/>
        </authorList>
    </citation>
    <scope>NUCLEOTIDE SEQUENCE</scope>
    <source>
        <strain evidence="4">JCM 16183</strain>
    </source>
</reference>
<dbReference type="InterPro" id="IPR014748">
    <property type="entry name" value="Enoyl-CoA_hydra_C"/>
</dbReference>
<dbReference type="PANTHER" id="PTHR11941:SF54">
    <property type="entry name" value="ENOYL-COA HYDRATASE, MITOCHONDRIAL"/>
    <property type="match status" value="1"/>
</dbReference>
<dbReference type="GO" id="GO:0006635">
    <property type="term" value="P:fatty acid beta-oxidation"/>
    <property type="evidence" value="ECO:0007669"/>
    <property type="project" value="TreeGrafter"/>
</dbReference>
<dbReference type="PROSITE" id="PS00166">
    <property type="entry name" value="ENOYL_COA_HYDRATASE"/>
    <property type="match status" value="1"/>
</dbReference>
<dbReference type="CDD" id="cd06558">
    <property type="entry name" value="crotonase-like"/>
    <property type="match status" value="1"/>
</dbReference>
<evidence type="ECO:0000313" key="5">
    <source>
        <dbReference type="Proteomes" id="UP001163687"/>
    </source>
</evidence>
<dbReference type="KEGG" id="cmic:caldi_20950"/>
<dbReference type="Pfam" id="PF00378">
    <property type="entry name" value="ECH_1"/>
    <property type="match status" value="1"/>
</dbReference>
<dbReference type="GO" id="GO:0016829">
    <property type="term" value="F:lyase activity"/>
    <property type="evidence" value="ECO:0007669"/>
    <property type="project" value="UniProtKB-KW"/>
</dbReference>
<dbReference type="PANTHER" id="PTHR11941">
    <property type="entry name" value="ENOYL-COA HYDRATASE-RELATED"/>
    <property type="match status" value="1"/>
</dbReference>
<dbReference type="AlphaFoldDB" id="A0AA35CKK9"/>
<dbReference type="EMBL" id="AP025628">
    <property type="protein sequence ID" value="BDG61005.1"/>
    <property type="molecule type" value="Genomic_DNA"/>
</dbReference>
<dbReference type="InterPro" id="IPR029045">
    <property type="entry name" value="ClpP/crotonase-like_dom_sf"/>
</dbReference>
<dbReference type="NCBIfam" id="NF004796">
    <property type="entry name" value="PRK06144.1"/>
    <property type="match status" value="1"/>
</dbReference>
<dbReference type="SUPFAM" id="SSF52096">
    <property type="entry name" value="ClpP/crotonase"/>
    <property type="match status" value="1"/>
</dbReference>
<comment type="similarity">
    <text evidence="1 3">Belongs to the enoyl-CoA hydratase/isomerase family.</text>
</comment>
<dbReference type="InterPro" id="IPR018376">
    <property type="entry name" value="Enoyl-CoA_hyd/isom_CS"/>
</dbReference>
<evidence type="ECO:0000256" key="1">
    <source>
        <dbReference type="ARBA" id="ARBA00005254"/>
    </source>
</evidence>
<evidence type="ECO:0000313" key="4">
    <source>
        <dbReference type="EMBL" id="BDG61005.1"/>
    </source>
</evidence>
<keyword evidence="5" id="KW-1185">Reference proteome</keyword>
<gene>
    <name evidence="4" type="ORF">caldi_20950</name>
</gene>